<dbReference type="PANTHER" id="PTHR46111:SF1">
    <property type="entry name" value="RIBOSOMAL RNA SMALL SUBUNIT METHYLTRANSFERASE I"/>
    <property type="match status" value="1"/>
</dbReference>
<comment type="subcellular location">
    <subcellularLocation>
        <location evidence="6">Cytoplasm</location>
    </subcellularLocation>
</comment>
<keyword evidence="2 6" id="KW-0698">rRNA processing</keyword>
<evidence type="ECO:0000256" key="2">
    <source>
        <dbReference type="ARBA" id="ARBA00022552"/>
    </source>
</evidence>
<dbReference type="FunFam" id="3.30.950.10:FF:000002">
    <property type="entry name" value="Ribosomal RNA small subunit methyltransferase I"/>
    <property type="match status" value="1"/>
</dbReference>
<keyword evidence="4 6" id="KW-0808">Transferase</keyword>
<dbReference type="InterPro" id="IPR035996">
    <property type="entry name" value="4pyrrol_Methylase_sf"/>
</dbReference>
<dbReference type="Gene3D" id="3.40.1010.10">
    <property type="entry name" value="Cobalt-precorrin-4 Transmethylase, Domain 1"/>
    <property type="match status" value="1"/>
</dbReference>
<sequence>MTSSVLYIVPTPIGNMEDITIRAIDILNAVDLIVSEDTRQTQKLLNHYGIDKPQISYRDQNHHKAYPKILDALIKGSAVALVSDSGMPTISDPGFKLVSSLIEENIKIEALPGASAVTTAIAASGLPTDKFSFIGFLPRKETAAKKMLKTYGELDCTLIVFESPYRVLKTLTLIDEALQDRKICVAKELSKIHEAYFRGTVKDVLPQLTTSNLKGEFVILISKKGF</sequence>
<dbReference type="PROSITE" id="PS01296">
    <property type="entry name" value="RSMI"/>
    <property type="match status" value="1"/>
</dbReference>
<feature type="domain" description="Tetrapyrrole methylase" evidence="7">
    <location>
        <begin position="6"/>
        <end position="204"/>
    </location>
</feature>
<comment type="caution">
    <text evidence="8">The sequence shown here is derived from an EMBL/GenBank/DDBJ whole genome shotgun (WGS) entry which is preliminary data.</text>
</comment>
<name>A0A955E0K7_UNCKA</name>
<dbReference type="PIRSF" id="PIRSF005917">
    <property type="entry name" value="MTase_YraL"/>
    <property type="match status" value="1"/>
</dbReference>
<evidence type="ECO:0000313" key="9">
    <source>
        <dbReference type="Proteomes" id="UP000714817"/>
    </source>
</evidence>
<dbReference type="InterPro" id="IPR014776">
    <property type="entry name" value="4pyrrole_Mease_sub2"/>
</dbReference>
<dbReference type="InterPro" id="IPR014777">
    <property type="entry name" value="4pyrrole_Mease_sub1"/>
</dbReference>
<organism evidence="8 9">
    <name type="scientific">candidate division WWE3 bacterium</name>
    <dbReference type="NCBI Taxonomy" id="2053526"/>
    <lineage>
        <taxon>Bacteria</taxon>
        <taxon>Katanobacteria</taxon>
    </lineage>
</organism>
<dbReference type="FunFam" id="3.40.1010.10:FF:000007">
    <property type="entry name" value="Ribosomal RNA small subunit methyltransferase I"/>
    <property type="match status" value="1"/>
</dbReference>
<evidence type="ECO:0000256" key="4">
    <source>
        <dbReference type="ARBA" id="ARBA00022679"/>
    </source>
</evidence>
<dbReference type="Proteomes" id="UP000714817">
    <property type="component" value="Unassembled WGS sequence"/>
</dbReference>
<dbReference type="InterPro" id="IPR008189">
    <property type="entry name" value="rRNA_ssu_MeTfrase_I"/>
</dbReference>
<dbReference type="EMBL" id="JAGQNY010000006">
    <property type="protein sequence ID" value="MCA9302110.1"/>
    <property type="molecule type" value="Genomic_DNA"/>
</dbReference>
<dbReference type="GO" id="GO:0005737">
    <property type="term" value="C:cytoplasm"/>
    <property type="evidence" value="ECO:0007669"/>
    <property type="project" value="UniProtKB-SubCell"/>
</dbReference>
<dbReference type="PANTHER" id="PTHR46111">
    <property type="entry name" value="RIBOSOMAL RNA SMALL SUBUNIT METHYLTRANSFERASE I"/>
    <property type="match status" value="1"/>
</dbReference>
<reference evidence="8" key="1">
    <citation type="submission" date="2020-04" db="EMBL/GenBank/DDBJ databases">
        <authorList>
            <person name="Zhang T."/>
        </authorList>
    </citation>
    <scope>NUCLEOTIDE SEQUENCE</scope>
    <source>
        <strain evidence="8">HKST-UBA80</strain>
    </source>
</reference>
<dbReference type="Pfam" id="PF00590">
    <property type="entry name" value="TP_methylase"/>
    <property type="match status" value="1"/>
</dbReference>
<dbReference type="InterPro" id="IPR018063">
    <property type="entry name" value="SAM_MeTrfase_RsmI_CS"/>
</dbReference>
<dbReference type="AlphaFoldDB" id="A0A955E0K7"/>
<dbReference type="NCBIfam" id="TIGR00096">
    <property type="entry name" value="16S rRNA (cytidine(1402)-2'-O)-methyltransferase"/>
    <property type="match status" value="1"/>
</dbReference>
<comment type="catalytic activity">
    <reaction evidence="6">
        <text>cytidine(1402) in 16S rRNA + S-adenosyl-L-methionine = 2'-O-methylcytidine(1402) in 16S rRNA + S-adenosyl-L-homocysteine + H(+)</text>
        <dbReference type="Rhea" id="RHEA:42924"/>
        <dbReference type="Rhea" id="RHEA-COMP:10285"/>
        <dbReference type="Rhea" id="RHEA-COMP:10286"/>
        <dbReference type="ChEBI" id="CHEBI:15378"/>
        <dbReference type="ChEBI" id="CHEBI:57856"/>
        <dbReference type="ChEBI" id="CHEBI:59789"/>
        <dbReference type="ChEBI" id="CHEBI:74495"/>
        <dbReference type="ChEBI" id="CHEBI:82748"/>
        <dbReference type="EC" id="2.1.1.198"/>
    </reaction>
</comment>
<keyword evidence="5 6" id="KW-0949">S-adenosyl-L-methionine</keyword>
<dbReference type="Gene3D" id="3.30.950.10">
    <property type="entry name" value="Methyltransferase, Cobalt-precorrin-4 Transmethylase, Domain 2"/>
    <property type="match status" value="1"/>
</dbReference>
<protein>
    <recommendedName>
        <fullName evidence="6">Ribosomal RNA small subunit methyltransferase I</fullName>
        <ecNumber evidence="6">2.1.1.198</ecNumber>
    </recommendedName>
    <alternativeName>
        <fullName evidence="6">16S rRNA 2'-O-ribose C1402 methyltransferase</fullName>
    </alternativeName>
    <alternativeName>
        <fullName evidence="6">rRNA (cytidine-2'-O-)-methyltransferase RsmI</fullName>
    </alternativeName>
</protein>
<accession>A0A955E0K7</accession>
<evidence type="ECO:0000256" key="1">
    <source>
        <dbReference type="ARBA" id="ARBA00022490"/>
    </source>
</evidence>
<dbReference type="InterPro" id="IPR000878">
    <property type="entry name" value="4pyrrol_Mease"/>
</dbReference>
<dbReference type="GO" id="GO:0070677">
    <property type="term" value="F:rRNA (cytosine-2'-O-)-methyltransferase activity"/>
    <property type="evidence" value="ECO:0007669"/>
    <property type="project" value="UniProtKB-UniRule"/>
</dbReference>
<evidence type="ECO:0000259" key="7">
    <source>
        <dbReference type="Pfam" id="PF00590"/>
    </source>
</evidence>
<evidence type="ECO:0000256" key="6">
    <source>
        <dbReference type="HAMAP-Rule" id="MF_01877"/>
    </source>
</evidence>
<evidence type="ECO:0000256" key="5">
    <source>
        <dbReference type="ARBA" id="ARBA00022691"/>
    </source>
</evidence>
<dbReference type="SUPFAM" id="SSF53790">
    <property type="entry name" value="Tetrapyrrole methylase"/>
    <property type="match status" value="1"/>
</dbReference>
<comment type="similarity">
    <text evidence="6">Belongs to the methyltransferase superfamily. RsmI family.</text>
</comment>
<keyword evidence="3 6" id="KW-0489">Methyltransferase</keyword>
<gene>
    <name evidence="6 8" type="primary">rsmI</name>
    <name evidence="8" type="ORF">KDA10_01930</name>
</gene>
<comment type="function">
    <text evidence="6">Catalyzes the 2'-O-methylation of the ribose of cytidine 1402 (C1402) in 16S rRNA.</text>
</comment>
<keyword evidence="1 6" id="KW-0963">Cytoplasm</keyword>
<dbReference type="HAMAP" id="MF_01877">
    <property type="entry name" value="16SrRNA_methyltr_I"/>
    <property type="match status" value="1"/>
</dbReference>
<reference evidence="8" key="2">
    <citation type="journal article" date="2021" name="Microbiome">
        <title>Successional dynamics and alternative stable states in a saline activated sludge microbial community over 9 years.</title>
        <authorList>
            <person name="Wang Y."/>
            <person name="Ye J."/>
            <person name="Ju F."/>
            <person name="Liu L."/>
            <person name="Boyd J.A."/>
            <person name="Deng Y."/>
            <person name="Parks D.H."/>
            <person name="Jiang X."/>
            <person name="Yin X."/>
            <person name="Woodcroft B.J."/>
            <person name="Tyson G.W."/>
            <person name="Hugenholtz P."/>
            <person name="Polz M.F."/>
            <person name="Zhang T."/>
        </authorList>
    </citation>
    <scope>NUCLEOTIDE SEQUENCE</scope>
    <source>
        <strain evidence="8">HKST-UBA80</strain>
    </source>
</reference>
<proteinExistence type="inferred from homology"/>
<evidence type="ECO:0000256" key="3">
    <source>
        <dbReference type="ARBA" id="ARBA00022603"/>
    </source>
</evidence>
<evidence type="ECO:0000313" key="8">
    <source>
        <dbReference type="EMBL" id="MCA9302110.1"/>
    </source>
</evidence>
<dbReference type="EC" id="2.1.1.198" evidence="6"/>
<dbReference type="CDD" id="cd11648">
    <property type="entry name" value="RsmI"/>
    <property type="match status" value="1"/>
</dbReference>